<name>W2SBN3_CYPE1</name>
<gene>
    <name evidence="3" type="ORF">HMPREF1541_00203</name>
</gene>
<keyword evidence="4" id="KW-1185">Reference proteome</keyword>
<dbReference type="PANTHER" id="PTHR33840:SF1">
    <property type="entry name" value="TLE1 PHOSPHOLIPASE DOMAIN-CONTAINING PROTEIN"/>
    <property type="match status" value="1"/>
</dbReference>
<dbReference type="RefSeq" id="XP_008710732.1">
    <property type="nucleotide sequence ID" value="XM_008712510.1"/>
</dbReference>
<dbReference type="InterPro" id="IPR029058">
    <property type="entry name" value="AB_hydrolase_fold"/>
</dbReference>
<reference evidence="3 4" key="1">
    <citation type="submission" date="2013-03" db="EMBL/GenBank/DDBJ databases">
        <title>The Genome Sequence of Phialophora europaea CBS 101466.</title>
        <authorList>
            <consortium name="The Broad Institute Genomics Platform"/>
            <person name="Cuomo C."/>
            <person name="de Hoog S."/>
            <person name="Gorbushina A."/>
            <person name="Walker B."/>
            <person name="Young S.K."/>
            <person name="Zeng Q."/>
            <person name="Gargeya S."/>
            <person name="Fitzgerald M."/>
            <person name="Haas B."/>
            <person name="Abouelleil A."/>
            <person name="Allen A.W."/>
            <person name="Alvarado L."/>
            <person name="Arachchi H.M."/>
            <person name="Berlin A.M."/>
            <person name="Chapman S.B."/>
            <person name="Gainer-Dewar J."/>
            <person name="Goldberg J."/>
            <person name="Griggs A."/>
            <person name="Gujja S."/>
            <person name="Hansen M."/>
            <person name="Howarth C."/>
            <person name="Imamovic A."/>
            <person name="Ireland A."/>
            <person name="Larimer J."/>
            <person name="McCowan C."/>
            <person name="Murphy C."/>
            <person name="Pearson M."/>
            <person name="Poon T.W."/>
            <person name="Priest M."/>
            <person name="Roberts A."/>
            <person name="Saif S."/>
            <person name="Shea T."/>
            <person name="Sisk P."/>
            <person name="Sykes S."/>
            <person name="Wortman J."/>
            <person name="Nusbaum C."/>
            <person name="Birren B."/>
        </authorList>
    </citation>
    <scope>NUCLEOTIDE SEQUENCE [LARGE SCALE GENOMIC DNA]</scope>
    <source>
        <strain evidence="3 4">CBS 101466</strain>
    </source>
</reference>
<organism evidence="3 4">
    <name type="scientific">Cyphellophora europaea (strain CBS 101466)</name>
    <name type="common">Phialophora europaea</name>
    <dbReference type="NCBI Taxonomy" id="1220924"/>
    <lineage>
        <taxon>Eukaryota</taxon>
        <taxon>Fungi</taxon>
        <taxon>Dikarya</taxon>
        <taxon>Ascomycota</taxon>
        <taxon>Pezizomycotina</taxon>
        <taxon>Eurotiomycetes</taxon>
        <taxon>Chaetothyriomycetidae</taxon>
        <taxon>Chaetothyriales</taxon>
        <taxon>Cyphellophoraceae</taxon>
        <taxon>Cyphellophora</taxon>
    </lineage>
</organism>
<dbReference type="VEuPathDB" id="FungiDB:HMPREF1541_00203"/>
<protein>
    <recommendedName>
        <fullName evidence="2">T6SS Phospholipase effector Tle1-like catalytic domain-containing protein</fullName>
    </recommendedName>
</protein>
<feature type="compositionally biased region" description="Basic and acidic residues" evidence="1">
    <location>
        <begin position="554"/>
        <end position="567"/>
    </location>
</feature>
<dbReference type="InterPro" id="IPR018712">
    <property type="entry name" value="Tle1-like_cat"/>
</dbReference>
<evidence type="ECO:0000313" key="3">
    <source>
        <dbReference type="EMBL" id="ETN46020.1"/>
    </source>
</evidence>
<accession>W2SBN3</accession>
<evidence type="ECO:0000256" key="1">
    <source>
        <dbReference type="SAM" id="MobiDB-lite"/>
    </source>
</evidence>
<evidence type="ECO:0000259" key="2">
    <source>
        <dbReference type="Pfam" id="PF09994"/>
    </source>
</evidence>
<dbReference type="Pfam" id="PF09994">
    <property type="entry name" value="T6SS_Tle1-like_cat"/>
    <property type="match status" value="1"/>
</dbReference>
<dbReference type="GeneID" id="19967542"/>
<dbReference type="Proteomes" id="UP000030752">
    <property type="component" value="Unassembled WGS sequence"/>
</dbReference>
<proteinExistence type="predicted"/>
<dbReference type="eggNOG" id="ENOG502QSYI">
    <property type="taxonomic scope" value="Eukaryota"/>
</dbReference>
<dbReference type="HOGENOM" id="CLU_005049_1_1_1"/>
<sequence length="595" mass="66403">MSTASAGRKRIIVCCDGTWMDSDGQYQIPSNVTRIARAIKPVGVDQNGDSIPQIIFYQNGVGTGSRSLWVKYVGGATGEGLGTNIREAYSFICQNYNDGDEIFIIGFSRGAFTARSISSLIRAIGLLTSTGLENFDSIFEDWQNQLKPDWRTKYPDYPWPGHVPPVDAPEYQRKMLELELTRPDIPVKAVAVWDTVGGLGIPMIGLLPQPPSTDFSFVNTRVEPNIEYAFQALALDEHRRAYSPTIWEKPAGQALPKKLKQTWFPGVHSDVGGSYPDTDLANLTLCWMVSQLDPFIDFEANYVWKQVRLSIESHEKTVARLRKDNPNAQMPSRRPWGLGKIHNSMSFFFRLGGSKIRTPGEYTESERADQHGTLWWMTDKIATRLLSHPKPKPRLVNTNESFHSSVRIRMGKRGKGYDDKGFYDSDALQGWVMSGDMADPDTPHQRSLPGPAGAMKNVVWHKRVTRRNDKGEEEDIETLNMPEDPMGDFERTILQLWPEISESFDCITPGGHGQDIKKRALTYPPAGNAATPPPPPVPGVPMLKADGVPPSRRRSLDPRQRDRKSVASDDASASSLAKEDEEDVGGGQPERAETY</sequence>
<dbReference type="AlphaFoldDB" id="W2SBN3"/>
<dbReference type="EMBL" id="KB822711">
    <property type="protein sequence ID" value="ETN46020.1"/>
    <property type="molecule type" value="Genomic_DNA"/>
</dbReference>
<feature type="domain" description="T6SS Phospholipase effector Tle1-like catalytic" evidence="2">
    <location>
        <begin position="9"/>
        <end position="291"/>
    </location>
</feature>
<evidence type="ECO:0000313" key="4">
    <source>
        <dbReference type="Proteomes" id="UP000030752"/>
    </source>
</evidence>
<dbReference type="STRING" id="1220924.W2SBN3"/>
<dbReference type="OrthoDB" id="3057168at2759"/>
<feature type="region of interest" description="Disordered" evidence="1">
    <location>
        <begin position="523"/>
        <end position="595"/>
    </location>
</feature>
<dbReference type="SUPFAM" id="SSF53474">
    <property type="entry name" value="alpha/beta-Hydrolases"/>
    <property type="match status" value="1"/>
</dbReference>
<dbReference type="PANTHER" id="PTHR33840">
    <property type="match status" value="1"/>
</dbReference>
<dbReference type="InParanoid" id="W2SBN3"/>